<dbReference type="Pfam" id="PF00122">
    <property type="entry name" value="E1-E2_ATPase"/>
    <property type="match status" value="1"/>
</dbReference>
<keyword evidence="6" id="KW-1278">Translocase</keyword>
<keyword evidence="7 11" id="KW-1133">Transmembrane helix</keyword>
<dbReference type="SMART" id="SM00831">
    <property type="entry name" value="Cation_ATPase_N"/>
    <property type="match status" value="1"/>
</dbReference>
<evidence type="ECO:0000256" key="1">
    <source>
        <dbReference type="ARBA" id="ARBA00004651"/>
    </source>
</evidence>
<evidence type="ECO:0000256" key="6">
    <source>
        <dbReference type="ARBA" id="ARBA00022967"/>
    </source>
</evidence>
<dbReference type="PANTHER" id="PTHR43294">
    <property type="entry name" value="SODIUM/POTASSIUM-TRANSPORTING ATPASE SUBUNIT ALPHA"/>
    <property type="match status" value="1"/>
</dbReference>
<dbReference type="FunFam" id="2.70.150.10:FF:000003">
    <property type="entry name" value="Sodium/potassium-transporting ATPase subunit alpha"/>
    <property type="match status" value="1"/>
</dbReference>
<dbReference type="FunFam" id="1.20.1110.10:FF:000087">
    <property type="entry name" value="Na+\K+ ATPase alpha subunit, putative"/>
    <property type="match status" value="1"/>
</dbReference>
<dbReference type="InterPro" id="IPR004014">
    <property type="entry name" value="ATPase_P-typ_cation-transptr_N"/>
</dbReference>
<dbReference type="AlphaFoldDB" id="A0A8S1M538"/>
<dbReference type="FunFam" id="1.20.1110.10:FF:000095">
    <property type="entry name" value="Sodium/potassium-transporting ATPase subunit alpha-1"/>
    <property type="match status" value="1"/>
</dbReference>
<comment type="subcellular location">
    <subcellularLocation>
        <location evidence="1">Cell membrane</location>
        <topology evidence="1">Multi-pass membrane protein</topology>
    </subcellularLocation>
</comment>
<dbReference type="InterPro" id="IPR059000">
    <property type="entry name" value="ATPase_P-type_domA"/>
</dbReference>
<dbReference type="EMBL" id="CAJJDM010000050">
    <property type="protein sequence ID" value="CAD8072841.1"/>
    <property type="molecule type" value="Genomic_DNA"/>
</dbReference>
<dbReference type="InterPro" id="IPR018303">
    <property type="entry name" value="ATPase_P-typ_P_site"/>
</dbReference>
<dbReference type="NCBIfam" id="TIGR01494">
    <property type="entry name" value="ATPase_P-type"/>
    <property type="match status" value="2"/>
</dbReference>
<evidence type="ECO:0000313" key="13">
    <source>
        <dbReference type="EMBL" id="CAD8072841.1"/>
    </source>
</evidence>
<dbReference type="Proteomes" id="UP000688137">
    <property type="component" value="Unassembled WGS sequence"/>
</dbReference>
<evidence type="ECO:0000256" key="7">
    <source>
        <dbReference type="ARBA" id="ARBA00022989"/>
    </source>
</evidence>
<comment type="caution">
    <text evidence="13">The sequence shown here is derived from an EMBL/GenBank/DDBJ whole genome shotgun (WGS) entry which is preliminary data.</text>
</comment>
<dbReference type="GO" id="GO:0006883">
    <property type="term" value="P:intracellular sodium ion homeostasis"/>
    <property type="evidence" value="ECO:0007669"/>
    <property type="project" value="TreeGrafter"/>
</dbReference>
<sequence length="1233" mass="137745">MAQYRPLNDGQQNFTQATNPQIVAGFQILRQSVDLGMQQSESARKSSMKAQALVSRQSQMLNQMKEQKIMVKDVIVPVDAPTNTKQDVLKKAQNKGEEYRNMDEHKIDVLVLANRLGTSKDEGLSDDQAVQKNLQYGDNKLSEKAKTPWWIKLIKEMVQPFSILLWIASFACFALYGVNPEALGAKSNLWLAIILIAIILLTGSITYNQSAKADALMEGFKNFLPSNCIVIRGGQRKQVPAEKIVPGDIVEVKMGDKIPADIRIIQSREMKVDNSALTGECDPLLRVTECTSENPLETKNLAFFGTLCKEGSGLGMVIQIGDKTVMGQIADLATGGETPETPLNIELKRFVILISCIAVSLGILFLILSLVVEKASVDTAVGQAIGIIVANVPEGLLGCITVSLAITAKRLADKQVLVKNLEAVETLGSTSCICSDKTGTLTQNKMSVENVWYDGLKRKALNKLIAGKNAEYEYETSDPTFRDLHDCAIITSEAKFNIQTKDKQNINWLDTPTIGDASETALIKFFQPIEDIELTRQRRQFAELPDKSLAKMPFNSTNKFSLCIVNWETHDSYYCVYIKGAPEKLWTFCSYLLVEGRNQPIDEQITQKFKQVNLTFGKGGERVLGFAKLHLPRAEYHKGYQFNLNSVDTLKFRLEGFTFLGLLSLMDPPKVTVPQAIRKCQSAGIKVIMVTGDQPPTAGAIAKQIGIITGKTVDDLLDENPSMSYEDAFRLAPAIVIHGDLIVQALEEEASQGENLPEEMKDRKLRSWCSKPQVVFARTSPAQKLMIVRACQYLGHVVGVTGDGVNDSPAIKQGDIGISMGISGSDVTKDAADMILLNDDFASIVDGVEEGRKIFDNLKKTIVYLLTSNITEVFPYVGEIAIGLPLPLSNAFILTICIGTDILPAISFAYEEAEIDIMTRKPRKKDDHLVSLRLITHAYLLQGVIATSAGFFSYFSTMNEYGFPPNLLLNFMNKPYQQIPWAPITLANGQKYAPPPTSWVWDMPNMNNPFLTTQPYSPNWQMAPVLSPALNSKGAIDLEDTIGFQNIPLNWINPEIIYYDLRYIFVTYDKTQSRWFPTFNEWDNQFSDQLCRYFDRSDSLLEGSGYPINTNACFKTAALKYAQTSYFVAVVLVQWSNVFSCKQRKMSLIYSPINTVMFYGVILETIIFLCIVYIPGVNTWFGARPVDILNLGMPGLPYSMCLFCWEEMRKYFIRNFQKPSKFEPNFFEANSLW</sequence>
<dbReference type="PANTHER" id="PTHR43294:SF21">
    <property type="entry name" value="CATION TRANSPORTING ATPASE"/>
    <property type="match status" value="1"/>
</dbReference>
<dbReference type="FunFam" id="3.40.50.1000:FF:000083">
    <property type="entry name" value="Sodium/potassium-transporting ATPase subunit alpha"/>
    <property type="match status" value="1"/>
</dbReference>
<dbReference type="InterPro" id="IPR044492">
    <property type="entry name" value="P_typ_ATPase_HD_dom"/>
</dbReference>
<dbReference type="Pfam" id="PF13246">
    <property type="entry name" value="Cation_ATPase"/>
    <property type="match status" value="1"/>
</dbReference>
<dbReference type="PROSITE" id="PS00154">
    <property type="entry name" value="ATPASE_E1_E2"/>
    <property type="match status" value="1"/>
</dbReference>
<dbReference type="SFLD" id="SFLDF00027">
    <property type="entry name" value="p-type_atpase"/>
    <property type="match status" value="1"/>
</dbReference>
<keyword evidence="14" id="KW-1185">Reference proteome</keyword>
<dbReference type="GO" id="GO:0036376">
    <property type="term" value="P:sodium ion export across plasma membrane"/>
    <property type="evidence" value="ECO:0007669"/>
    <property type="project" value="TreeGrafter"/>
</dbReference>
<dbReference type="GO" id="GO:0005886">
    <property type="term" value="C:plasma membrane"/>
    <property type="evidence" value="ECO:0007669"/>
    <property type="project" value="UniProtKB-SubCell"/>
</dbReference>
<feature type="transmembrane region" description="Helical" evidence="11">
    <location>
        <begin position="384"/>
        <end position="406"/>
    </location>
</feature>
<evidence type="ECO:0000256" key="9">
    <source>
        <dbReference type="ARBA" id="ARBA00023136"/>
    </source>
</evidence>
<feature type="transmembrane region" description="Helical" evidence="11">
    <location>
        <begin position="890"/>
        <end position="910"/>
    </location>
</feature>
<dbReference type="Pfam" id="PF00689">
    <property type="entry name" value="Cation_ATPase_C"/>
    <property type="match status" value="2"/>
</dbReference>
<keyword evidence="4" id="KW-0547">Nucleotide-binding</keyword>
<dbReference type="GO" id="GO:1990573">
    <property type="term" value="P:potassium ion import across plasma membrane"/>
    <property type="evidence" value="ECO:0007669"/>
    <property type="project" value="TreeGrafter"/>
</dbReference>
<feature type="domain" description="Cation-transporting P-type ATPase N-terminal" evidence="12">
    <location>
        <begin position="103"/>
        <end position="177"/>
    </location>
</feature>
<dbReference type="InterPro" id="IPR006068">
    <property type="entry name" value="ATPase_P-typ_cation-transptr_C"/>
</dbReference>
<keyword evidence="5" id="KW-0067">ATP-binding</keyword>
<accession>A0A8S1M538</accession>
<keyword evidence="8" id="KW-0406">Ion transport</keyword>
<evidence type="ECO:0000256" key="5">
    <source>
        <dbReference type="ARBA" id="ARBA00022840"/>
    </source>
</evidence>
<evidence type="ECO:0000256" key="11">
    <source>
        <dbReference type="SAM" id="Phobius"/>
    </source>
</evidence>
<evidence type="ECO:0000256" key="4">
    <source>
        <dbReference type="ARBA" id="ARBA00022741"/>
    </source>
</evidence>
<keyword evidence="8" id="KW-0813">Transport</keyword>
<feature type="transmembrane region" description="Helical" evidence="11">
    <location>
        <begin position="189"/>
        <end position="207"/>
    </location>
</feature>
<evidence type="ECO:0000256" key="8">
    <source>
        <dbReference type="ARBA" id="ARBA00023065"/>
    </source>
</evidence>
<keyword evidence="9 11" id="KW-0472">Membrane</keyword>
<feature type="transmembrane region" description="Helical" evidence="11">
    <location>
        <begin position="158"/>
        <end position="177"/>
    </location>
</feature>
<dbReference type="OMA" id="ICNCMTL"/>
<feature type="transmembrane region" description="Helical" evidence="11">
    <location>
        <begin position="350"/>
        <end position="372"/>
    </location>
</feature>
<dbReference type="InterPro" id="IPR050510">
    <property type="entry name" value="Cation_transp_ATPase_P-type"/>
</dbReference>
<dbReference type="FunFam" id="3.40.1110.10:FF:000061">
    <property type="entry name" value="Potassium-transporting ATPase alpha chain 1"/>
    <property type="match status" value="1"/>
</dbReference>
<evidence type="ECO:0000313" key="14">
    <source>
        <dbReference type="Proteomes" id="UP000688137"/>
    </source>
</evidence>
<gene>
    <name evidence="13" type="ORF">PPRIM_AZ9-3.1.T0500069</name>
</gene>
<evidence type="ECO:0000256" key="3">
    <source>
        <dbReference type="ARBA" id="ARBA00022692"/>
    </source>
</evidence>
<dbReference type="Pfam" id="PF00690">
    <property type="entry name" value="Cation_ATPase_N"/>
    <property type="match status" value="1"/>
</dbReference>
<feature type="transmembrane region" description="Helical" evidence="11">
    <location>
        <begin position="1156"/>
        <end position="1176"/>
    </location>
</feature>
<name>A0A8S1M538_PARPR</name>
<evidence type="ECO:0000256" key="10">
    <source>
        <dbReference type="ARBA" id="ARBA00038148"/>
    </source>
</evidence>
<evidence type="ECO:0000256" key="2">
    <source>
        <dbReference type="ARBA" id="ARBA00022475"/>
    </source>
</evidence>
<dbReference type="SFLD" id="SFLDG00002">
    <property type="entry name" value="C1.7:_P-type_atpase_like"/>
    <property type="match status" value="1"/>
</dbReference>
<protein>
    <recommendedName>
        <fullName evidence="12">Cation-transporting P-type ATPase N-terminal domain-containing protein</fullName>
    </recommendedName>
</protein>
<dbReference type="GO" id="GO:0005391">
    <property type="term" value="F:P-type sodium:potassium-exchanging transporter activity"/>
    <property type="evidence" value="ECO:0007669"/>
    <property type="project" value="TreeGrafter"/>
</dbReference>
<evidence type="ECO:0000259" key="12">
    <source>
        <dbReference type="SMART" id="SM00831"/>
    </source>
</evidence>
<dbReference type="GO" id="GO:1902600">
    <property type="term" value="P:proton transmembrane transport"/>
    <property type="evidence" value="ECO:0007669"/>
    <property type="project" value="TreeGrafter"/>
</dbReference>
<dbReference type="FunFam" id="1.20.1110.10:FF:000162">
    <property type="match status" value="1"/>
</dbReference>
<comment type="similarity">
    <text evidence="10">Belongs to the cation transport ATPase (P-type) (TC 3.A.3) family.</text>
</comment>
<feature type="transmembrane region" description="Helical" evidence="11">
    <location>
        <begin position="930"/>
        <end position="955"/>
    </location>
</feature>
<dbReference type="GO" id="GO:0016887">
    <property type="term" value="F:ATP hydrolysis activity"/>
    <property type="evidence" value="ECO:0007669"/>
    <property type="project" value="InterPro"/>
</dbReference>
<dbReference type="InterPro" id="IPR001757">
    <property type="entry name" value="P_typ_ATPase"/>
</dbReference>
<reference evidence="13" key="1">
    <citation type="submission" date="2021-01" db="EMBL/GenBank/DDBJ databases">
        <authorList>
            <consortium name="Genoscope - CEA"/>
            <person name="William W."/>
        </authorList>
    </citation>
    <scope>NUCLEOTIDE SEQUENCE</scope>
</reference>
<organism evidence="13 14">
    <name type="scientific">Paramecium primaurelia</name>
    <dbReference type="NCBI Taxonomy" id="5886"/>
    <lineage>
        <taxon>Eukaryota</taxon>
        <taxon>Sar</taxon>
        <taxon>Alveolata</taxon>
        <taxon>Ciliophora</taxon>
        <taxon>Intramacronucleata</taxon>
        <taxon>Oligohymenophorea</taxon>
        <taxon>Peniculida</taxon>
        <taxon>Parameciidae</taxon>
        <taxon>Paramecium</taxon>
    </lineage>
</organism>
<feature type="transmembrane region" description="Helical" evidence="11">
    <location>
        <begin position="862"/>
        <end position="884"/>
    </location>
</feature>
<dbReference type="SFLD" id="SFLDS00003">
    <property type="entry name" value="Haloacid_Dehalogenase"/>
    <property type="match status" value="1"/>
</dbReference>
<keyword evidence="3 11" id="KW-0812">Transmembrane</keyword>
<dbReference type="GO" id="GO:0030007">
    <property type="term" value="P:intracellular potassium ion homeostasis"/>
    <property type="evidence" value="ECO:0007669"/>
    <property type="project" value="TreeGrafter"/>
</dbReference>
<keyword evidence="2" id="KW-1003">Cell membrane</keyword>
<dbReference type="GO" id="GO:0005524">
    <property type="term" value="F:ATP binding"/>
    <property type="evidence" value="ECO:0007669"/>
    <property type="project" value="UniProtKB-KW"/>
</dbReference>
<proteinExistence type="inferred from homology"/>